<proteinExistence type="predicted"/>
<feature type="region of interest" description="Disordered" evidence="4">
    <location>
        <begin position="464"/>
        <end position="501"/>
    </location>
</feature>
<evidence type="ECO:0000313" key="8">
    <source>
        <dbReference type="Proteomes" id="UP000683360"/>
    </source>
</evidence>
<dbReference type="InterPro" id="IPR050935">
    <property type="entry name" value="Bromo_chromatin_reader"/>
</dbReference>
<feature type="compositionally biased region" description="Basic residues" evidence="4">
    <location>
        <begin position="590"/>
        <end position="606"/>
    </location>
</feature>
<dbReference type="GO" id="GO:0006355">
    <property type="term" value="P:regulation of DNA-templated transcription"/>
    <property type="evidence" value="ECO:0007669"/>
    <property type="project" value="TreeGrafter"/>
</dbReference>
<dbReference type="PANTHER" id="PTHR22880:SF225">
    <property type="entry name" value="BROMODOMAIN-CONTAINING PROTEIN BET-1-RELATED"/>
    <property type="match status" value="1"/>
</dbReference>
<feature type="region of interest" description="Disordered" evidence="4">
    <location>
        <begin position="1"/>
        <end position="67"/>
    </location>
</feature>
<dbReference type="InterPro" id="IPR001487">
    <property type="entry name" value="Bromodomain"/>
</dbReference>
<feature type="domain" description="Bromo" evidence="5">
    <location>
        <begin position="375"/>
        <end position="447"/>
    </location>
</feature>
<feature type="compositionally biased region" description="Basic and acidic residues" evidence="4">
    <location>
        <begin position="29"/>
        <end position="39"/>
    </location>
</feature>
<accession>A0A8S3TEH1</accession>
<dbReference type="FunFam" id="1.20.920.10:FF:000003">
    <property type="entry name" value="Bromodomain-containing protein 2"/>
    <property type="match status" value="1"/>
</dbReference>
<feature type="compositionally biased region" description="Basic and acidic residues" evidence="4">
    <location>
        <begin position="311"/>
        <end position="328"/>
    </location>
</feature>
<keyword evidence="8" id="KW-1185">Reference proteome</keyword>
<feature type="region of interest" description="Disordered" evidence="4">
    <location>
        <begin position="264"/>
        <end position="355"/>
    </location>
</feature>
<feature type="compositionally biased region" description="Basic residues" evidence="4">
    <location>
        <begin position="525"/>
        <end position="542"/>
    </location>
</feature>
<dbReference type="FunFam" id="1.20.1270.220:FF:000001">
    <property type="entry name" value="bromodomain-containing protein 2 isoform X1"/>
    <property type="match status" value="1"/>
</dbReference>
<evidence type="ECO:0000256" key="2">
    <source>
        <dbReference type="ARBA" id="ARBA00023117"/>
    </source>
</evidence>
<dbReference type="Gene3D" id="1.20.920.10">
    <property type="entry name" value="Bromodomain-like"/>
    <property type="match status" value="2"/>
</dbReference>
<dbReference type="PROSITE" id="PS51525">
    <property type="entry name" value="NET"/>
    <property type="match status" value="1"/>
</dbReference>
<feature type="domain" description="Bromo" evidence="5">
    <location>
        <begin position="85"/>
        <end position="157"/>
    </location>
</feature>
<organism evidence="7 8">
    <name type="scientific">Mytilus edulis</name>
    <name type="common">Blue mussel</name>
    <dbReference type="NCBI Taxonomy" id="6550"/>
    <lineage>
        <taxon>Eukaryota</taxon>
        <taxon>Metazoa</taxon>
        <taxon>Spiralia</taxon>
        <taxon>Lophotrochozoa</taxon>
        <taxon>Mollusca</taxon>
        <taxon>Bivalvia</taxon>
        <taxon>Autobranchia</taxon>
        <taxon>Pteriomorphia</taxon>
        <taxon>Mytilida</taxon>
        <taxon>Mytiloidea</taxon>
        <taxon>Mytilidae</taxon>
        <taxon>Mytilinae</taxon>
        <taxon>Mytilus</taxon>
    </lineage>
</organism>
<feature type="compositionally biased region" description="Pro residues" evidence="4">
    <location>
        <begin position="1003"/>
        <end position="1015"/>
    </location>
</feature>
<dbReference type="InterPro" id="IPR038336">
    <property type="entry name" value="NET_sf"/>
</dbReference>
<feature type="region of interest" description="Disordered" evidence="4">
    <location>
        <begin position="513"/>
        <end position="542"/>
    </location>
</feature>
<feature type="compositionally biased region" description="Basic residues" evidence="4">
    <location>
        <begin position="700"/>
        <end position="711"/>
    </location>
</feature>
<sequence length="1216" mass="133965">MADMTRIGGDSSLSPLRHNSASEYNFTSDSEKSDVKVENANDSDFNDPASPLSSTQDHVSSTEKKKGRNTNQLQYLLKNVMKMVWKHQYSWPFQKPVDPSLLNLPDYFKIIKHPMDLGSIKKKLETHKYFSASECIQDFNQMFTNCYIYNKPGEDIVLMAQVLEKLFLQKVAQMPAEEQEVAASSKKTPKNKFRTLSSTPKNSIIKPLATPTPVNSQPSAQSSQLSTTSLAPASTTVVTVAPPSQTMPSAPVTTAAETTGTYTNHSISESAVIPPQAPTKTKRGVKRKADTTTPIVATMPKDPSIEPTPVKVEKAPAKIPPTRRESNRPIKKPKRDLLEEDSPDPEKTVSKAKKGKLSEQLKFCNNMVKELIAKKHAEYAWPFYKPVDAEMLGLHDYYEIIKKPMDLGSIKKKMDNREYKSPSEFADDTRLIFTNCYRYNPSDSDVVMMAKKLQDVFEMKYAKLPDEPHTANGDKADSGSDTSESESESDNESEEEREQKIKSLQEELKKIQDDLGKLTEEHMQKLKQKKEKSEIKKKKKKVKIEKVKVIETPALVASSTNATIVPPSVNDVKTPKVKATKKLPLEPKSTKKKTPATRTPSAKKNKIVSSGTGGPPPPVAFDSDDEDNAKPMTYDEKRQLSLDINKLPGDKLGRVVFIIQSREPSLRDSNPDEIEIDFETLKPSTLRELEAYVMSCLKKKARKPYTKKASGKSREEAQKEKKMELEQKLIEVHEKLGSSAKKAKKEEGGVVNVDGASRLSDGSSSSSGTDSSSDSSSSSSSESSDSESGSPMKKKKTRSRHGSSEGAGMINQGKGKSQQVGSRRRSSNALSSPPVKITIGGNDMVMLSPTSRRRSSPQKTMNSIPPPSIQAMTNSLPPVPPPSQPITSHQTPVIQQKPPSPVITAPAPAPPVKPVTHSLPQQPSRPSGLATAKPQTKLIVPTVPVPTGNTMNISPPSLSPPPLLVEKRVPDFHPLSPTKSHEDSADNLLDFYLGEDNNSSSPKPSPPKTAPPAPPGATISASGVGVRFGSSSSNPNLSTMAPGLSTPGSGGGGGTNSIRPIQADKTPVPQVKKDTFKVKNAGSWSSLANMSTPSSQKKGPSAMQSFEQFKKAAKQKEERDKMMKEQEEKRKFNKEMEERNRQRSEMEKLREREEEEALDAARKSSNDDAARQREADRKAKEIERRKEQERRRREAMANRIDMNAQSDLMASFEEMM</sequence>
<feature type="compositionally biased region" description="Acidic residues" evidence="4">
    <location>
        <begin position="483"/>
        <end position="496"/>
    </location>
</feature>
<dbReference type="InterPro" id="IPR036427">
    <property type="entry name" value="Bromodomain-like_sf"/>
</dbReference>
<feature type="compositionally biased region" description="Polar residues" evidence="4">
    <location>
        <begin position="11"/>
        <end position="28"/>
    </location>
</feature>
<feature type="compositionally biased region" description="Low complexity" evidence="4">
    <location>
        <begin position="1016"/>
        <end position="1033"/>
    </location>
</feature>
<dbReference type="EMBL" id="CAJPWZ010002039">
    <property type="protein sequence ID" value="CAG2229906.1"/>
    <property type="molecule type" value="Genomic_DNA"/>
</dbReference>
<feature type="region of interest" description="Disordered" evidence="4">
    <location>
        <begin position="700"/>
        <end position="1216"/>
    </location>
</feature>
<evidence type="ECO:0000256" key="4">
    <source>
        <dbReference type="SAM" id="MobiDB-lite"/>
    </source>
</evidence>
<feature type="compositionally biased region" description="Basic and acidic residues" evidence="4">
    <location>
        <begin position="712"/>
        <end position="736"/>
    </location>
</feature>
<dbReference type="InterPro" id="IPR027353">
    <property type="entry name" value="NET_dom"/>
</dbReference>
<reference evidence="7" key="1">
    <citation type="submission" date="2021-03" db="EMBL/GenBank/DDBJ databases">
        <authorList>
            <person name="Bekaert M."/>
        </authorList>
    </citation>
    <scope>NUCLEOTIDE SEQUENCE</scope>
</reference>
<protein>
    <recommendedName>
        <fullName evidence="9">Bromodomain-containing protein 3</fullName>
    </recommendedName>
</protein>
<dbReference type="CDD" id="cd05497">
    <property type="entry name" value="Bromo_Brdt_I_like"/>
    <property type="match status" value="1"/>
</dbReference>
<evidence type="ECO:0000313" key="7">
    <source>
        <dbReference type="EMBL" id="CAG2229906.1"/>
    </source>
</evidence>
<feature type="compositionally biased region" description="Basic and acidic residues" evidence="4">
    <location>
        <begin position="513"/>
        <end position="524"/>
    </location>
</feature>
<feature type="compositionally biased region" description="Low complexity" evidence="4">
    <location>
        <begin position="760"/>
        <end position="790"/>
    </location>
</feature>
<dbReference type="GO" id="GO:0000785">
    <property type="term" value="C:chromatin"/>
    <property type="evidence" value="ECO:0007669"/>
    <property type="project" value="TreeGrafter"/>
</dbReference>
<evidence type="ECO:0000259" key="6">
    <source>
        <dbReference type="PROSITE" id="PS51525"/>
    </source>
</evidence>
<dbReference type="SUPFAM" id="SSF47370">
    <property type="entry name" value="Bromodomain"/>
    <property type="match status" value="2"/>
</dbReference>
<keyword evidence="2 3" id="KW-0103">Bromodomain</keyword>
<dbReference type="FunFam" id="1.20.920.10:FF:000002">
    <property type="entry name" value="Bromodomain-containing protein 4"/>
    <property type="match status" value="1"/>
</dbReference>
<dbReference type="InterPro" id="IPR043509">
    <property type="entry name" value="Bromo_Brdt_II"/>
</dbReference>
<evidence type="ECO:0008006" key="9">
    <source>
        <dbReference type="Google" id="ProtNLM"/>
    </source>
</evidence>
<dbReference type="PROSITE" id="PS00633">
    <property type="entry name" value="BROMODOMAIN_1"/>
    <property type="match status" value="2"/>
</dbReference>
<feature type="compositionally biased region" description="Polar residues" evidence="4">
    <location>
        <begin position="1082"/>
        <end position="1105"/>
    </location>
</feature>
<feature type="region of interest" description="Disordered" evidence="4">
    <location>
        <begin position="558"/>
        <end position="636"/>
    </location>
</feature>
<feature type="compositionally biased region" description="Basic residues" evidence="4">
    <location>
        <begin position="792"/>
        <end position="801"/>
    </location>
</feature>
<feature type="region of interest" description="Disordered" evidence="4">
    <location>
        <begin position="180"/>
        <end position="230"/>
    </location>
</feature>
<dbReference type="PANTHER" id="PTHR22880">
    <property type="entry name" value="FALZ-RELATED BROMODOMAIN-CONTAINING PROTEINS"/>
    <property type="match status" value="1"/>
</dbReference>
<name>A0A8S3TEH1_MYTED</name>
<feature type="compositionally biased region" description="Low complexity" evidence="4">
    <location>
        <begin position="216"/>
        <end position="230"/>
    </location>
</feature>
<dbReference type="PROSITE" id="PS50014">
    <property type="entry name" value="BROMODOMAIN_2"/>
    <property type="match status" value="2"/>
</dbReference>
<dbReference type="Gene3D" id="1.20.1270.220">
    <property type="match status" value="1"/>
</dbReference>
<dbReference type="InterPro" id="IPR031354">
    <property type="entry name" value="BRD4_CDT"/>
</dbReference>
<dbReference type="OrthoDB" id="21449at2759"/>
<dbReference type="GO" id="GO:0005634">
    <property type="term" value="C:nucleus"/>
    <property type="evidence" value="ECO:0007669"/>
    <property type="project" value="TreeGrafter"/>
</dbReference>
<comment type="caution">
    <text evidence="7">The sequence shown here is derived from an EMBL/GenBank/DDBJ whole genome shotgun (WGS) entry which is preliminary data.</text>
</comment>
<dbReference type="InterPro" id="IPR018359">
    <property type="entry name" value="Bromodomain_CS"/>
</dbReference>
<dbReference type="Pfam" id="PF17035">
    <property type="entry name" value="BET"/>
    <property type="match status" value="1"/>
</dbReference>
<feature type="domain" description="NET" evidence="6">
    <location>
        <begin position="622"/>
        <end position="704"/>
    </location>
</feature>
<dbReference type="InterPro" id="IPR043508">
    <property type="entry name" value="Bromo_Brdt_I"/>
</dbReference>
<dbReference type="Proteomes" id="UP000683360">
    <property type="component" value="Unassembled WGS sequence"/>
</dbReference>
<dbReference type="PRINTS" id="PR00503">
    <property type="entry name" value="BROMODOMAIN"/>
</dbReference>
<dbReference type="Pfam" id="PF00439">
    <property type="entry name" value="Bromodomain"/>
    <property type="match status" value="2"/>
</dbReference>
<feature type="compositionally biased region" description="Basic and acidic residues" evidence="4">
    <location>
        <begin position="1108"/>
        <end position="1152"/>
    </location>
</feature>
<evidence type="ECO:0000259" key="5">
    <source>
        <dbReference type="PROSITE" id="PS50014"/>
    </source>
</evidence>
<dbReference type="Pfam" id="PF17105">
    <property type="entry name" value="BRD4_CDT"/>
    <property type="match status" value="1"/>
</dbReference>
<dbReference type="AlphaFoldDB" id="A0A8S3TEH1"/>
<evidence type="ECO:0000256" key="3">
    <source>
        <dbReference type="PROSITE-ProRule" id="PRU00035"/>
    </source>
</evidence>
<feature type="compositionally biased region" description="Basic and acidic residues" evidence="4">
    <location>
        <begin position="1159"/>
        <end position="1196"/>
    </location>
</feature>
<dbReference type="SMART" id="SM00297">
    <property type="entry name" value="BROMO"/>
    <property type="match status" value="2"/>
</dbReference>
<dbReference type="CDD" id="cd05498">
    <property type="entry name" value="Bromo_Brdt_II_like"/>
    <property type="match status" value="1"/>
</dbReference>
<gene>
    <name evidence="7" type="ORF">MEDL_42801</name>
</gene>
<keyword evidence="1" id="KW-0677">Repeat</keyword>
<feature type="compositionally biased region" description="Polar residues" evidence="4">
    <location>
        <begin position="814"/>
        <end position="831"/>
    </location>
</feature>
<dbReference type="GO" id="GO:0006338">
    <property type="term" value="P:chromatin remodeling"/>
    <property type="evidence" value="ECO:0007669"/>
    <property type="project" value="TreeGrafter"/>
</dbReference>
<evidence type="ECO:0000256" key="1">
    <source>
        <dbReference type="ARBA" id="ARBA00022737"/>
    </source>
</evidence>
<feature type="compositionally biased region" description="Basic and acidic residues" evidence="4">
    <location>
        <begin position="464"/>
        <end position="478"/>
    </location>
</feature>